<comment type="caution">
    <text evidence="1">The sequence shown here is derived from an EMBL/GenBank/DDBJ whole genome shotgun (WGS) entry which is preliminary data.</text>
</comment>
<dbReference type="EMBL" id="CM055746">
    <property type="protein sequence ID" value="KAJ7997006.1"/>
    <property type="molecule type" value="Genomic_DNA"/>
</dbReference>
<protein>
    <submittedName>
        <fullName evidence="1">Uncharacterized protein</fullName>
    </submittedName>
</protein>
<organism evidence="1 2">
    <name type="scientific">Dallia pectoralis</name>
    <name type="common">Alaska blackfish</name>
    <dbReference type="NCBI Taxonomy" id="75939"/>
    <lineage>
        <taxon>Eukaryota</taxon>
        <taxon>Metazoa</taxon>
        <taxon>Chordata</taxon>
        <taxon>Craniata</taxon>
        <taxon>Vertebrata</taxon>
        <taxon>Euteleostomi</taxon>
        <taxon>Actinopterygii</taxon>
        <taxon>Neopterygii</taxon>
        <taxon>Teleostei</taxon>
        <taxon>Protacanthopterygii</taxon>
        <taxon>Esociformes</taxon>
        <taxon>Umbridae</taxon>
        <taxon>Dallia</taxon>
    </lineage>
</organism>
<name>A0ACC2G0H0_DALPE</name>
<evidence type="ECO:0000313" key="1">
    <source>
        <dbReference type="EMBL" id="KAJ7997006.1"/>
    </source>
</evidence>
<gene>
    <name evidence="1" type="ORF">DPEC_G00224430</name>
</gene>
<proteinExistence type="predicted"/>
<reference evidence="1" key="1">
    <citation type="submission" date="2021-05" db="EMBL/GenBank/DDBJ databases">
        <authorList>
            <person name="Pan Q."/>
            <person name="Jouanno E."/>
            <person name="Zahm M."/>
            <person name="Klopp C."/>
            <person name="Cabau C."/>
            <person name="Louis A."/>
            <person name="Berthelot C."/>
            <person name="Parey E."/>
            <person name="Roest Crollius H."/>
            <person name="Montfort J."/>
            <person name="Robinson-Rechavi M."/>
            <person name="Bouchez O."/>
            <person name="Lampietro C."/>
            <person name="Lopez Roques C."/>
            <person name="Donnadieu C."/>
            <person name="Postlethwait J."/>
            <person name="Bobe J."/>
            <person name="Dillon D."/>
            <person name="Chandos A."/>
            <person name="von Hippel F."/>
            <person name="Guiguen Y."/>
        </authorList>
    </citation>
    <scope>NUCLEOTIDE SEQUENCE</scope>
    <source>
        <strain evidence="1">YG-Jan2019</strain>
    </source>
</reference>
<keyword evidence="2" id="KW-1185">Reference proteome</keyword>
<dbReference type="Proteomes" id="UP001157502">
    <property type="component" value="Chromosome 19"/>
</dbReference>
<accession>A0ACC2G0H0</accession>
<sequence length="1028" mass="115271">MAVEMLRSKCGCKGIRTCLICECVNGKQLLLDNGQSPWHNFIYDPCLRRAVLSDGGSLSFPFSGIYLWNNFITEEEEKDLITNMDLNSWKDSQSGRRKQDFGPKVNFKKRKVRLGDFCGLPAISRNLVCRMSQEPVLAGFQPVEQCNLEYHPHRGSSIDPHLDDTWLWGERLVTINLLSDTTLTMSLEQGLTELGQGEVRVSVHLPRRSLVVVYGEARHRWKHSIHRHDIHERRVCSTYRELSAEFQFGGEQHTVGSQLLDIALGFKVIRRLPPSLVSFLPGKFQDYLCALCTLKMPIITEKLLLEKCTPKTTKLEQIKTLNLANLCLKCADLPAPLLSRLCCLEQLDLSGNRLQQLPPRLSLPSLRTLDLSNNDMEDVTTLNSLTNLEELRMEDNLYVTVTDNYKLMVLLPKLRVYNGKDISTTANHMRFVNSENLRKRVLAVWETSFSLPNVPTAEKLASVERDFVNKVCYTVKYGPSSLADYTKWRVEMIAKEHLCSLTEPNDDGMDSEELASTKENCSVPSPVKRPHSNSAAVGDITLTPVKKSRASVQDKDSLRTSSRLKTTPQKAEHPRTTTASPTGQNPATQTRIQSKVLLTQKKGLREKSQPLLSPEKKKLTTTACVRQQKAGNEITGKEPVRLQPVHVLQCHSKQDSPDDFSTQLWACAFQPVQYNNGDVKGESRIVATCGGESVCLIDCDTGLVMKKYKVPGEEFFSLAWSTVLMSREGNVGLRPCSILAAGGKRGLVKLLHPRANMAYGEFRASRKPLSVLRFSPCQGNFLFTGSYDKKIVMWDIGGVDSEYNFKVIQLLVLETTSVPLHVCLSPASPDAHLIAACDQGLHSYDIQLNKNMMKRSEDMEITFPVYAKEDKDCNYHTIDGLAFLTDDIVASKSQMQGSIYLWSWSLTQAQRANKKKVVCAVILAELQWSSTDVPYLSLNTCPSKGYVVCGDEGGRLWTYHVTDLLKVKKSDKAIPATEILEWPTPVRKGKGPVEGPCINSVAMDSELKYLVALSDKNMAIVWRRIESS</sequence>
<evidence type="ECO:0000313" key="2">
    <source>
        <dbReference type="Proteomes" id="UP001157502"/>
    </source>
</evidence>